<dbReference type="PROSITE" id="PS00061">
    <property type="entry name" value="ADH_SHORT"/>
    <property type="match status" value="1"/>
</dbReference>
<comment type="similarity">
    <text evidence="1 4">Belongs to the short-chain dehydrogenases/reductases (SDR) family.</text>
</comment>
<reference evidence="5 6" key="1">
    <citation type="journal article" date="2021" name="Nat. Commun.">
        <title>Genetic determinants of endophytism in the Arabidopsis root mycobiome.</title>
        <authorList>
            <person name="Mesny F."/>
            <person name="Miyauchi S."/>
            <person name="Thiergart T."/>
            <person name="Pickel B."/>
            <person name="Atanasova L."/>
            <person name="Karlsson M."/>
            <person name="Huettel B."/>
            <person name="Barry K.W."/>
            <person name="Haridas S."/>
            <person name="Chen C."/>
            <person name="Bauer D."/>
            <person name="Andreopoulos W."/>
            <person name="Pangilinan J."/>
            <person name="LaButti K."/>
            <person name="Riley R."/>
            <person name="Lipzen A."/>
            <person name="Clum A."/>
            <person name="Drula E."/>
            <person name="Henrissat B."/>
            <person name="Kohler A."/>
            <person name="Grigoriev I.V."/>
            <person name="Martin F.M."/>
            <person name="Hacquard S."/>
        </authorList>
    </citation>
    <scope>NUCLEOTIDE SEQUENCE [LARGE SCALE GENOMIC DNA]</scope>
    <source>
        <strain evidence="5 6">MPI-SDFR-AT-0080</strain>
    </source>
</reference>
<dbReference type="PANTHER" id="PTHR43180">
    <property type="entry name" value="3-OXOACYL-(ACYL-CARRIER-PROTEIN) REDUCTASE (AFU_ORTHOLOGUE AFUA_6G11210)"/>
    <property type="match status" value="1"/>
</dbReference>
<keyword evidence="3" id="KW-0560">Oxidoreductase</keyword>
<evidence type="ECO:0000256" key="4">
    <source>
        <dbReference type="RuleBase" id="RU000363"/>
    </source>
</evidence>
<evidence type="ECO:0008006" key="7">
    <source>
        <dbReference type="Google" id="ProtNLM"/>
    </source>
</evidence>
<evidence type="ECO:0000313" key="5">
    <source>
        <dbReference type="EMBL" id="KAH7032348.1"/>
    </source>
</evidence>
<organism evidence="5 6">
    <name type="scientific">Macrophomina phaseolina</name>
    <dbReference type="NCBI Taxonomy" id="35725"/>
    <lineage>
        <taxon>Eukaryota</taxon>
        <taxon>Fungi</taxon>
        <taxon>Dikarya</taxon>
        <taxon>Ascomycota</taxon>
        <taxon>Pezizomycotina</taxon>
        <taxon>Dothideomycetes</taxon>
        <taxon>Dothideomycetes incertae sedis</taxon>
        <taxon>Botryosphaeriales</taxon>
        <taxon>Botryosphaeriaceae</taxon>
        <taxon>Macrophomina</taxon>
    </lineage>
</organism>
<name>A0ABQ8FY63_9PEZI</name>
<dbReference type="Gene3D" id="3.40.50.720">
    <property type="entry name" value="NAD(P)-binding Rossmann-like Domain"/>
    <property type="match status" value="1"/>
</dbReference>
<dbReference type="Proteomes" id="UP000774617">
    <property type="component" value="Unassembled WGS sequence"/>
</dbReference>
<protein>
    <recommendedName>
        <fullName evidence="7">Short-chain dehydrogenase/reductase SDR</fullName>
    </recommendedName>
</protein>
<accession>A0ABQ8FY63</accession>
<keyword evidence="2" id="KW-0521">NADP</keyword>
<dbReference type="PRINTS" id="PR00081">
    <property type="entry name" value="GDHRDH"/>
</dbReference>
<dbReference type="PRINTS" id="PR00080">
    <property type="entry name" value="SDRFAMILY"/>
</dbReference>
<keyword evidence="6" id="KW-1185">Reference proteome</keyword>
<comment type="caution">
    <text evidence="5">The sequence shown here is derived from an EMBL/GenBank/DDBJ whole genome shotgun (WGS) entry which is preliminary data.</text>
</comment>
<sequence length="296" mass="32818">MTTYAFDDSELSQLRGKTILIIGAASGIGHETVKLAHSYGANVAIGDWNAAQGQALATELHERVFFRKCDVSSWDDVLELFQETWKTFGPIHAVLSNAGINKEDIFKDVVDYNTGKLLPPDTKIVEVNLLGMVYVVKCAVHYFAKWPETRCQIVLTGSAASFLDTPPLHLYCASKAGVLGFMRSLRTQLVSKNITINMVAPWMTTTAMTKELAHPWVNEWKLPANMPDGVGRALLMPVVRPDVNGKSFFVAGNKIVEFEDKLHAAQPMWMGEELSKHVDEGQRRLLPGDAPWTTNC</sequence>
<evidence type="ECO:0000256" key="1">
    <source>
        <dbReference type="ARBA" id="ARBA00006484"/>
    </source>
</evidence>
<evidence type="ECO:0000313" key="6">
    <source>
        <dbReference type="Proteomes" id="UP000774617"/>
    </source>
</evidence>
<dbReference type="PANTHER" id="PTHR43180:SF33">
    <property type="entry name" value="15-HYDROXYPROSTAGLANDIN DEHYDROGENASE [NAD(+)]-LIKE"/>
    <property type="match status" value="1"/>
</dbReference>
<proteinExistence type="inferred from homology"/>
<dbReference type="Pfam" id="PF00106">
    <property type="entry name" value="adh_short"/>
    <property type="match status" value="1"/>
</dbReference>
<evidence type="ECO:0000256" key="3">
    <source>
        <dbReference type="ARBA" id="ARBA00023002"/>
    </source>
</evidence>
<evidence type="ECO:0000256" key="2">
    <source>
        <dbReference type="ARBA" id="ARBA00022857"/>
    </source>
</evidence>
<dbReference type="InterPro" id="IPR036291">
    <property type="entry name" value="NAD(P)-bd_dom_sf"/>
</dbReference>
<dbReference type="InterPro" id="IPR002347">
    <property type="entry name" value="SDR_fam"/>
</dbReference>
<dbReference type="EMBL" id="JAGTJR010000040">
    <property type="protein sequence ID" value="KAH7032348.1"/>
    <property type="molecule type" value="Genomic_DNA"/>
</dbReference>
<dbReference type="InterPro" id="IPR020904">
    <property type="entry name" value="Sc_DH/Rdtase_CS"/>
</dbReference>
<gene>
    <name evidence="5" type="ORF">B0J12DRAFT_302838</name>
</gene>
<dbReference type="SUPFAM" id="SSF51735">
    <property type="entry name" value="NAD(P)-binding Rossmann-fold domains"/>
    <property type="match status" value="1"/>
</dbReference>